<evidence type="ECO:0000256" key="6">
    <source>
        <dbReference type="SAM" id="Phobius"/>
    </source>
</evidence>
<organism evidence="8 9">
    <name type="scientific">Candidozyma haemuli</name>
    <dbReference type="NCBI Taxonomy" id="45357"/>
    <lineage>
        <taxon>Eukaryota</taxon>
        <taxon>Fungi</taxon>
        <taxon>Dikarya</taxon>
        <taxon>Ascomycota</taxon>
        <taxon>Saccharomycotina</taxon>
        <taxon>Pichiomycetes</taxon>
        <taxon>Metschnikowiaceae</taxon>
        <taxon>Candidozyma</taxon>
    </lineage>
</organism>
<evidence type="ECO:0000256" key="5">
    <source>
        <dbReference type="ARBA" id="ARBA00023136"/>
    </source>
</evidence>
<evidence type="ECO:0000256" key="2">
    <source>
        <dbReference type="ARBA" id="ARBA00008066"/>
    </source>
</evidence>
<evidence type="ECO:0000256" key="1">
    <source>
        <dbReference type="ARBA" id="ARBA00004141"/>
    </source>
</evidence>
<dbReference type="InterPro" id="IPR013057">
    <property type="entry name" value="AA_transpt_TM"/>
</dbReference>
<keyword evidence="4 6" id="KW-1133">Transmembrane helix</keyword>
<feature type="transmembrane region" description="Helical" evidence="6">
    <location>
        <begin position="824"/>
        <end position="847"/>
    </location>
</feature>
<comment type="similarity">
    <text evidence="2">Belongs to the amino acid/polyamine transporter 2 family.</text>
</comment>
<evidence type="ECO:0000259" key="7">
    <source>
        <dbReference type="Pfam" id="PF01490"/>
    </source>
</evidence>
<dbReference type="Pfam" id="PF01490">
    <property type="entry name" value="Aa_trans"/>
    <property type="match status" value="1"/>
</dbReference>
<dbReference type="PANTHER" id="PTHR22950">
    <property type="entry name" value="AMINO ACID TRANSPORTER"/>
    <property type="match status" value="1"/>
</dbReference>
<dbReference type="EMBL" id="CP076661">
    <property type="protein sequence ID" value="QWU86832.1"/>
    <property type="molecule type" value="Genomic_DNA"/>
</dbReference>
<gene>
    <name evidence="8" type="ORF">CA3LBN_001050</name>
</gene>
<feature type="transmembrane region" description="Helical" evidence="6">
    <location>
        <begin position="867"/>
        <end position="896"/>
    </location>
</feature>
<feature type="transmembrane region" description="Helical" evidence="6">
    <location>
        <begin position="743"/>
        <end position="765"/>
    </location>
</feature>
<keyword evidence="9" id="KW-1185">Reference proteome</keyword>
<feature type="transmembrane region" description="Helical" evidence="6">
    <location>
        <begin position="908"/>
        <end position="932"/>
    </location>
</feature>
<sequence>MNTIYHIGENTCNDFVALEIEKDPSNYVSHDSYTSWVKGKQWKATILRLRELPKAETDSLSAIKNAREIEGVQDFGQGPNMKDGKVRLLSSVIKPNQLLMMPNPSWTRTHVWEMQCFQSMDDRVPLAFGVTHKVENREYEFNNDGAVYLKMIASYRTSLFSASGLLNVVSPGAKISEFFKIRLNQTNTYFCRCQAEVSLRRVVVNLKETTRCIVPQLKGFGIQENTRTSTLRDKEYNSAFNLSNFKPQGTVFVADFTNAMYDCNLPNIGPTFHSETCSRTYALEIKITCECHSENSCRSEFSTLIDIDVAINDSKSGIQPQDQVQQRQDVLSLEKVNLSPFIMTDVESIMAKRLQQVHSNSFGYHVSATAMGDSVMVISSVFLPDAFLKRKKSFLDWCSGSEKESSGLSLAPSKGAWIVEEASSGNTGKENFHLSRFATVFEVPWFTEYYKSNDPSFNFSYCKIKGRQASPGKLLYELITLKLHQSTSLNECIYIKRIRVELLQRTTTKSAKGYQVARMKHTTIKETTTKTRYHMGSSKGKWRVLQLPDSFLNCRIPDVPPSVLSNTVHRAYSVCIKEDWERLSEAEAPVINYQNCSWQKTAGLLFSEYICLAIMSFPWSYSVLGLVPGLIITAGISLICLYTGCIITDYCITYPGITSVCDVGQHIFWNSRTVWYLTAVAFILNNTLISALHVLVGAKYFSTISDNYAGQSGTICQIVFAVVSAVICFLFSLPRTFSSMSGVAYVSAITMFVSVVLSMSFAGVQDHPAGFDGTPVEWNLWPAKGTTYVQGMSAMLNIVYTFVGQITYPSFISQMKRPRDFKKALWVVTVCELITFALAGSIVYVYVGNKYMTAPAFGSLVGNYKKIAYSFALPTILFLGSLYSNVTSQWFFLIIFKEGDKNREDHTVLGWSVWIGLNGLIWVVAFIIAEVIPFFSDLLSLMSSLFDCWFGFVFWGVAYFRLKKHHNPGVSFVELFKTSVWWVKLEFIANVILIIMGLYILGPGLYATIQSIVLSYQSGLYGSVFECTPSTV</sequence>
<proteinExistence type="inferred from homology"/>
<feature type="transmembrane region" description="Helical" evidence="6">
    <location>
        <begin position="673"/>
        <end position="696"/>
    </location>
</feature>
<keyword evidence="3 6" id="KW-0812">Transmembrane</keyword>
<evidence type="ECO:0000313" key="8">
    <source>
        <dbReference type="EMBL" id="QWU86832.1"/>
    </source>
</evidence>
<feature type="transmembrane region" description="Helical" evidence="6">
    <location>
        <begin position="708"/>
        <end position="731"/>
    </location>
</feature>
<reference evidence="8 9" key="1">
    <citation type="submission" date="2021-06" db="EMBL/GenBank/DDBJ databases">
        <title>Candida outbreak in Lebanon.</title>
        <authorList>
            <person name="Finianos M."/>
        </authorList>
    </citation>
    <scope>NUCLEOTIDE SEQUENCE [LARGE SCALE GENOMIC DNA]</scope>
    <source>
        <strain evidence="8">CA3LBN</strain>
    </source>
</reference>
<feature type="transmembrane region" description="Helical" evidence="6">
    <location>
        <begin position="627"/>
        <end position="652"/>
    </location>
</feature>
<feature type="transmembrane region" description="Helical" evidence="6">
    <location>
        <begin position="785"/>
        <end position="803"/>
    </location>
</feature>
<keyword evidence="5 6" id="KW-0472">Membrane</keyword>
<name>A0ABX8I4C3_9ASCO</name>
<feature type="transmembrane region" description="Helical" evidence="6">
    <location>
        <begin position="981"/>
        <end position="1001"/>
    </location>
</feature>
<feature type="transmembrane region" description="Helical" evidence="6">
    <location>
        <begin position="938"/>
        <end position="960"/>
    </location>
</feature>
<feature type="domain" description="Amino acid transporter transmembrane" evidence="7">
    <location>
        <begin position="596"/>
        <end position="998"/>
    </location>
</feature>
<dbReference type="PANTHER" id="PTHR22950:SF20">
    <property type="entry name" value="AMINO ACID TRANSPORTER (EUROFUNG)"/>
    <property type="match status" value="1"/>
</dbReference>
<dbReference type="Proteomes" id="UP000825434">
    <property type="component" value="Chromosome 1"/>
</dbReference>
<accession>A0ABX8I4C3</accession>
<evidence type="ECO:0000256" key="4">
    <source>
        <dbReference type="ARBA" id="ARBA00022989"/>
    </source>
</evidence>
<protein>
    <recommendedName>
        <fullName evidence="7">Amino acid transporter transmembrane domain-containing protein</fullName>
    </recommendedName>
</protein>
<evidence type="ECO:0000313" key="9">
    <source>
        <dbReference type="Proteomes" id="UP000825434"/>
    </source>
</evidence>
<comment type="subcellular location">
    <subcellularLocation>
        <location evidence="1">Membrane</location>
        <topology evidence="1">Multi-pass membrane protein</topology>
    </subcellularLocation>
</comment>
<evidence type="ECO:0000256" key="3">
    <source>
        <dbReference type="ARBA" id="ARBA00022692"/>
    </source>
</evidence>